<gene>
    <name evidence="8" type="ORF">N7449_005715</name>
</gene>
<keyword evidence="4" id="KW-0238">DNA-binding</keyword>
<dbReference type="PANTHER" id="PTHR47338:SF20">
    <property type="entry name" value="ZN(II)2CYS6 TRANSCRIPTION FACTOR (EUROFUNG)"/>
    <property type="match status" value="1"/>
</dbReference>
<dbReference type="CDD" id="cd12148">
    <property type="entry name" value="fungal_TF_MHR"/>
    <property type="match status" value="1"/>
</dbReference>
<keyword evidence="3" id="KW-0805">Transcription regulation</keyword>
<dbReference type="InterPro" id="IPR007219">
    <property type="entry name" value="XnlR_reg_dom"/>
</dbReference>
<dbReference type="PROSITE" id="PS00463">
    <property type="entry name" value="ZN2_CY6_FUNGAL_1"/>
    <property type="match status" value="1"/>
</dbReference>
<comment type="caution">
    <text evidence="8">The sequence shown here is derived from an EMBL/GenBank/DDBJ whole genome shotgun (WGS) entry which is preliminary data.</text>
</comment>
<evidence type="ECO:0000256" key="6">
    <source>
        <dbReference type="ARBA" id="ARBA00023242"/>
    </source>
</evidence>
<dbReference type="AlphaFoldDB" id="A0A9W9SVY4"/>
<dbReference type="Proteomes" id="UP001150942">
    <property type="component" value="Unassembled WGS sequence"/>
</dbReference>
<dbReference type="GO" id="GO:0003677">
    <property type="term" value="F:DNA binding"/>
    <property type="evidence" value="ECO:0007669"/>
    <property type="project" value="UniProtKB-KW"/>
</dbReference>
<dbReference type="GO" id="GO:0008270">
    <property type="term" value="F:zinc ion binding"/>
    <property type="evidence" value="ECO:0007669"/>
    <property type="project" value="InterPro"/>
</dbReference>
<evidence type="ECO:0000256" key="2">
    <source>
        <dbReference type="ARBA" id="ARBA00022723"/>
    </source>
</evidence>
<keyword evidence="6" id="KW-0539">Nucleus</keyword>
<evidence type="ECO:0000256" key="5">
    <source>
        <dbReference type="ARBA" id="ARBA00023163"/>
    </source>
</evidence>
<evidence type="ECO:0000256" key="4">
    <source>
        <dbReference type="ARBA" id="ARBA00023125"/>
    </source>
</evidence>
<dbReference type="InterPro" id="IPR050815">
    <property type="entry name" value="TF_fung"/>
</dbReference>
<dbReference type="GO" id="GO:0005634">
    <property type="term" value="C:nucleus"/>
    <property type="evidence" value="ECO:0007669"/>
    <property type="project" value="UniProtKB-SubCell"/>
</dbReference>
<keyword evidence="5" id="KW-0804">Transcription</keyword>
<dbReference type="SMART" id="SM00906">
    <property type="entry name" value="Fungal_trans"/>
    <property type="match status" value="1"/>
</dbReference>
<keyword evidence="2" id="KW-0479">Metal-binding</keyword>
<dbReference type="OrthoDB" id="270167at2759"/>
<organism evidence="8 9">
    <name type="scientific">Penicillium cf. viridicatum</name>
    <dbReference type="NCBI Taxonomy" id="2972119"/>
    <lineage>
        <taxon>Eukaryota</taxon>
        <taxon>Fungi</taxon>
        <taxon>Dikarya</taxon>
        <taxon>Ascomycota</taxon>
        <taxon>Pezizomycotina</taxon>
        <taxon>Eurotiomycetes</taxon>
        <taxon>Eurotiomycetidae</taxon>
        <taxon>Eurotiales</taxon>
        <taxon>Aspergillaceae</taxon>
        <taxon>Penicillium</taxon>
    </lineage>
</organism>
<dbReference type="CDD" id="cd00067">
    <property type="entry name" value="GAL4"/>
    <property type="match status" value="1"/>
</dbReference>
<dbReference type="Pfam" id="PF04082">
    <property type="entry name" value="Fungal_trans"/>
    <property type="match status" value="1"/>
</dbReference>
<feature type="domain" description="Zn(2)-C6 fungal-type" evidence="7">
    <location>
        <begin position="16"/>
        <end position="46"/>
    </location>
</feature>
<dbReference type="PROSITE" id="PS50048">
    <property type="entry name" value="ZN2_CY6_FUNGAL_2"/>
    <property type="match status" value="1"/>
</dbReference>
<dbReference type="Pfam" id="PF00172">
    <property type="entry name" value="Zn_clus"/>
    <property type="match status" value="1"/>
</dbReference>
<dbReference type="GO" id="GO:0006351">
    <property type="term" value="P:DNA-templated transcription"/>
    <property type="evidence" value="ECO:0007669"/>
    <property type="project" value="InterPro"/>
</dbReference>
<dbReference type="SMART" id="SM00066">
    <property type="entry name" value="GAL4"/>
    <property type="match status" value="1"/>
</dbReference>
<dbReference type="InterPro" id="IPR036864">
    <property type="entry name" value="Zn2-C6_fun-type_DNA-bd_sf"/>
</dbReference>
<evidence type="ECO:0000256" key="1">
    <source>
        <dbReference type="ARBA" id="ARBA00004123"/>
    </source>
</evidence>
<reference evidence="8" key="2">
    <citation type="journal article" date="2023" name="IMA Fungus">
        <title>Comparative genomic study of the Penicillium genus elucidates a diverse pangenome and 15 lateral gene transfer events.</title>
        <authorList>
            <person name="Petersen C."/>
            <person name="Sorensen T."/>
            <person name="Nielsen M.R."/>
            <person name="Sondergaard T.E."/>
            <person name="Sorensen J.L."/>
            <person name="Fitzpatrick D.A."/>
            <person name="Frisvad J.C."/>
            <person name="Nielsen K.L."/>
        </authorList>
    </citation>
    <scope>NUCLEOTIDE SEQUENCE</scope>
    <source>
        <strain evidence="8">IBT 20477</strain>
    </source>
</reference>
<dbReference type="SUPFAM" id="SSF57701">
    <property type="entry name" value="Zn2/Cys6 DNA-binding domain"/>
    <property type="match status" value="1"/>
</dbReference>
<evidence type="ECO:0000313" key="8">
    <source>
        <dbReference type="EMBL" id="KAJ5200912.1"/>
    </source>
</evidence>
<evidence type="ECO:0000259" key="7">
    <source>
        <dbReference type="PROSITE" id="PS50048"/>
    </source>
</evidence>
<protein>
    <recommendedName>
        <fullName evidence="7">Zn(2)-C6 fungal-type domain-containing protein</fullName>
    </recommendedName>
</protein>
<evidence type="ECO:0000313" key="9">
    <source>
        <dbReference type="Proteomes" id="UP001150942"/>
    </source>
</evidence>
<dbReference type="EMBL" id="JAPQKQ010000004">
    <property type="protein sequence ID" value="KAJ5200912.1"/>
    <property type="molecule type" value="Genomic_DNA"/>
</dbReference>
<comment type="subcellular location">
    <subcellularLocation>
        <location evidence="1">Nucleus</location>
    </subcellularLocation>
</comment>
<dbReference type="InterPro" id="IPR001138">
    <property type="entry name" value="Zn2Cys6_DnaBD"/>
</dbReference>
<accession>A0A9W9SVY4</accession>
<dbReference type="PANTHER" id="PTHR47338">
    <property type="entry name" value="ZN(II)2CYS6 TRANSCRIPTION FACTOR (EUROFUNG)-RELATED"/>
    <property type="match status" value="1"/>
</dbReference>
<proteinExistence type="predicted"/>
<dbReference type="GO" id="GO:0000981">
    <property type="term" value="F:DNA-binding transcription factor activity, RNA polymerase II-specific"/>
    <property type="evidence" value="ECO:0007669"/>
    <property type="project" value="InterPro"/>
</dbReference>
<dbReference type="Gene3D" id="4.10.240.10">
    <property type="entry name" value="Zn(2)-C6 fungal-type DNA-binding domain"/>
    <property type="match status" value="1"/>
</dbReference>
<keyword evidence="9" id="KW-1185">Reference proteome</keyword>
<evidence type="ECO:0000256" key="3">
    <source>
        <dbReference type="ARBA" id="ARBA00023015"/>
    </source>
</evidence>
<sequence length="517" mass="58247">MQTPSHEPSLDLAPQSCQSCRSRKRKCDKALPRCSLCAKRNRNCEYWRPDALSHSATTSSPERGWYPSPLDEQADVRTIDFPTILFLDPALLQHGLVETSPATGTVPQCIIQLLGDLDEIQLTATRFFEHVHQWMPFISKKRFYDLYLQPSFHSRPDVVLLLLVLKLITTFPPAGSRSPRTALYNSTKHFYLNVEGCFSILVLQAGVLVALYELGHGIYPAAFLSIGTCARYAYALGINVSRTVPSRRVLTLVEVEERRRVWWSIVILDRFVSIGCPGRPFATVDPKLDDFLPADDAAWDQGTVKPDRFSTLSSPMTGHMSKFALLCQAARLLGQVLYHLSTDFTSEDDVWIQLDRTLQSMLAAALNIDFPDYDQITFVYSALVALYTPWLLSDAVEEIAAYRSRRAKVILQQITERIRANLIERQCFLGRDPEDMSPWGLYFAYRICGAHMRTSSKSAHGLEVVRSLREGFMSIDVRWNVAGVYLQLLEAQAGTPNHAVTCRIGKPVGFPSFNTST</sequence>
<reference evidence="8" key="1">
    <citation type="submission" date="2022-11" db="EMBL/GenBank/DDBJ databases">
        <authorList>
            <person name="Petersen C."/>
        </authorList>
    </citation>
    <scope>NUCLEOTIDE SEQUENCE</scope>
    <source>
        <strain evidence="8">IBT 20477</strain>
    </source>
</reference>
<name>A0A9W9SVY4_9EURO</name>